<gene>
    <name evidence="1" type="ORF">Hyperionvirus3_2</name>
</gene>
<name>A0A3G5A6H2_9VIRU</name>
<proteinExistence type="predicted"/>
<accession>A0A3G5A6H2</accession>
<sequence length="137" mass="15899">METEFGITINQKFVYEMHDIAGLLREKTSKYILVHDSCAAEGESESSIQICDDLKGILSDIEDECEYMMKSADQIHLELSHDVLEFHIHYRESDHNDACSEKYEISNVKKEDVDTIREWAKPHKIDLITETLKQSSF</sequence>
<protein>
    <submittedName>
        <fullName evidence="1">Uncharacterized protein</fullName>
    </submittedName>
</protein>
<dbReference type="EMBL" id="MK072385">
    <property type="protein sequence ID" value="AYV82856.1"/>
    <property type="molecule type" value="Genomic_DNA"/>
</dbReference>
<reference evidence="1" key="1">
    <citation type="submission" date="2018-10" db="EMBL/GenBank/DDBJ databases">
        <title>Hidden diversity of soil giant viruses.</title>
        <authorList>
            <person name="Schulz F."/>
            <person name="Alteio L."/>
            <person name="Goudeau D."/>
            <person name="Ryan E.M."/>
            <person name="Malmstrom R.R."/>
            <person name="Blanchard J."/>
            <person name="Woyke T."/>
        </authorList>
    </citation>
    <scope>NUCLEOTIDE SEQUENCE</scope>
    <source>
        <strain evidence="1">HYV1</strain>
    </source>
</reference>
<organism evidence="1">
    <name type="scientific">Hyperionvirus sp</name>
    <dbReference type="NCBI Taxonomy" id="2487770"/>
    <lineage>
        <taxon>Viruses</taxon>
        <taxon>Varidnaviria</taxon>
        <taxon>Bamfordvirae</taxon>
        <taxon>Nucleocytoviricota</taxon>
        <taxon>Megaviricetes</taxon>
        <taxon>Imitervirales</taxon>
        <taxon>Mimiviridae</taxon>
        <taxon>Klosneuvirinae</taxon>
    </lineage>
</organism>
<evidence type="ECO:0000313" key="1">
    <source>
        <dbReference type="EMBL" id="AYV82856.1"/>
    </source>
</evidence>